<proteinExistence type="predicted"/>
<reference evidence="1" key="1">
    <citation type="submission" date="2020-11" db="EMBL/GenBank/DDBJ databases">
        <title>Novosphingobium aureum sp. nov., a marine bacterium isolated from sediment of a salt flat.</title>
        <authorList>
            <person name="Yoo Y."/>
            <person name="Kim J.-J."/>
        </authorList>
    </citation>
    <scope>NUCLEOTIDE SEQUENCE</scope>
    <source>
        <strain evidence="1">YJ-S2-02</strain>
    </source>
</reference>
<comment type="caution">
    <text evidence="1">The sequence shown here is derived from an EMBL/GenBank/DDBJ whole genome shotgun (WGS) entry which is preliminary data.</text>
</comment>
<dbReference type="AlphaFoldDB" id="A0A931HFP8"/>
<dbReference type="RefSeq" id="WP_197167026.1">
    <property type="nucleotide sequence ID" value="NZ_JADZGI010000005.1"/>
</dbReference>
<sequence>MKYHLGLLDDDPSQNAALRWVRGVSWKHLPPEVERELGIWFAMPGISIGWHAKNLGVGRIRVQKNWGEYEKYKDEVAENWLSASREDCVKLSQIRPHKGVLPIISQLRALQDLKSMSVAQVARDYRVDRGSLWNWKRRGINTRIGIPLPPGFELLGTMHA</sequence>
<dbReference type="Proteomes" id="UP000617634">
    <property type="component" value="Unassembled WGS sequence"/>
</dbReference>
<keyword evidence="2" id="KW-1185">Reference proteome</keyword>
<evidence type="ECO:0000313" key="1">
    <source>
        <dbReference type="EMBL" id="MBH0114977.1"/>
    </source>
</evidence>
<protein>
    <submittedName>
        <fullName evidence="1">Uncharacterized protein</fullName>
    </submittedName>
</protein>
<evidence type="ECO:0000313" key="2">
    <source>
        <dbReference type="Proteomes" id="UP000617634"/>
    </source>
</evidence>
<accession>A0A931HFP8</accession>
<dbReference type="EMBL" id="JADZGI010000005">
    <property type="protein sequence ID" value="MBH0114977.1"/>
    <property type="molecule type" value="Genomic_DNA"/>
</dbReference>
<organism evidence="1 2">
    <name type="scientific">Novosphingobium aureum</name>
    <dbReference type="NCBI Taxonomy" id="2792964"/>
    <lineage>
        <taxon>Bacteria</taxon>
        <taxon>Pseudomonadati</taxon>
        <taxon>Pseudomonadota</taxon>
        <taxon>Alphaproteobacteria</taxon>
        <taxon>Sphingomonadales</taxon>
        <taxon>Sphingomonadaceae</taxon>
        <taxon>Novosphingobium</taxon>
    </lineage>
</organism>
<name>A0A931HFP8_9SPHN</name>
<gene>
    <name evidence="1" type="ORF">I5E68_18685</name>
</gene>